<dbReference type="Proteomes" id="UP000636800">
    <property type="component" value="Chromosome 6"/>
</dbReference>
<dbReference type="Pfam" id="PF08246">
    <property type="entry name" value="Inhibitor_I29"/>
    <property type="match status" value="1"/>
</dbReference>
<evidence type="ECO:0000313" key="4">
    <source>
        <dbReference type="EMBL" id="KAG0476344.1"/>
    </source>
</evidence>
<dbReference type="Gene3D" id="1.10.287.2250">
    <property type="match status" value="1"/>
</dbReference>
<organism evidence="4 5">
    <name type="scientific">Vanilla planifolia</name>
    <name type="common">Vanilla</name>
    <dbReference type="NCBI Taxonomy" id="51239"/>
    <lineage>
        <taxon>Eukaryota</taxon>
        <taxon>Viridiplantae</taxon>
        <taxon>Streptophyta</taxon>
        <taxon>Embryophyta</taxon>
        <taxon>Tracheophyta</taxon>
        <taxon>Spermatophyta</taxon>
        <taxon>Magnoliopsida</taxon>
        <taxon>Liliopsida</taxon>
        <taxon>Asparagales</taxon>
        <taxon>Orchidaceae</taxon>
        <taxon>Vanilloideae</taxon>
        <taxon>Vanilleae</taxon>
        <taxon>Vanilla</taxon>
    </lineage>
</organism>
<feature type="region of interest" description="Disordered" evidence="1">
    <location>
        <begin position="127"/>
        <end position="150"/>
    </location>
</feature>
<protein>
    <recommendedName>
        <fullName evidence="3">Cathepsin propeptide inhibitor domain-containing protein</fullName>
    </recommendedName>
</protein>
<gene>
    <name evidence="4" type="ORF">HPP92_013185</name>
</gene>
<sequence>MTKVFLLAFFLLSVATASHIEMMNKDLETEDGLWNLYKRWRSHNNVSSDLDEKQKRFKVFKDNTRAIHEFNKHKDVPYNLGLNKFAVMTNQEFHAAYTGFDIRRHRSLRDARLGGVFSRYQSVNLSILPPPPSTGGRRGQSQSSRTRANVVREMFRA</sequence>
<reference evidence="4 5" key="1">
    <citation type="journal article" date="2020" name="Nat. Food">
        <title>A phased Vanilla planifolia genome enables genetic improvement of flavour and production.</title>
        <authorList>
            <person name="Hasing T."/>
            <person name="Tang H."/>
            <person name="Brym M."/>
            <person name="Khazi F."/>
            <person name="Huang T."/>
            <person name="Chambers A.H."/>
        </authorList>
    </citation>
    <scope>NUCLEOTIDE SEQUENCE [LARGE SCALE GENOMIC DNA]</scope>
    <source>
        <tissue evidence="4">Leaf</tissue>
    </source>
</reference>
<keyword evidence="5" id="KW-1185">Reference proteome</keyword>
<evidence type="ECO:0000313" key="5">
    <source>
        <dbReference type="Proteomes" id="UP000636800"/>
    </source>
</evidence>
<evidence type="ECO:0000256" key="1">
    <source>
        <dbReference type="SAM" id="MobiDB-lite"/>
    </source>
</evidence>
<evidence type="ECO:0000256" key="2">
    <source>
        <dbReference type="SAM" id="SignalP"/>
    </source>
</evidence>
<dbReference type="OrthoDB" id="10255539at2759"/>
<proteinExistence type="predicted"/>
<comment type="caution">
    <text evidence="4">The sequence shown here is derived from an EMBL/GenBank/DDBJ whole genome shotgun (WGS) entry which is preliminary data.</text>
</comment>
<feature type="domain" description="Cathepsin propeptide inhibitor" evidence="3">
    <location>
        <begin position="37"/>
        <end position="93"/>
    </location>
</feature>
<dbReference type="InterPro" id="IPR038765">
    <property type="entry name" value="Papain-like_cys_pep_sf"/>
</dbReference>
<keyword evidence="2" id="KW-0732">Signal</keyword>
<accession>A0A835QPI6</accession>
<dbReference type="InterPro" id="IPR013201">
    <property type="entry name" value="Prot_inhib_I29"/>
</dbReference>
<name>A0A835QPI6_VANPL</name>
<dbReference type="EMBL" id="JADCNL010000006">
    <property type="protein sequence ID" value="KAG0476344.1"/>
    <property type="molecule type" value="Genomic_DNA"/>
</dbReference>
<dbReference type="AlphaFoldDB" id="A0A835QPI6"/>
<dbReference type="SMART" id="SM00848">
    <property type="entry name" value="Inhibitor_I29"/>
    <property type="match status" value="1"/>
</dbReference>
<evidence type="ECO:0000259" key="3">
    <source>
        <dbReference type="SMART" id="SM00848"/>
    </source>
</evidence>
<feature type="chain" id="PRO_5032394460" description="Cathepsin propeptide inhibitor domain-containing protein" evidence="2">
    <location>
        <begin position="18"/>
        <end position="157"/>
    </location>
</feature>
<dbReference type="SUPFAM" id="SSF54001">
    <property type="entry name" value="Cysteine proteinases"/>
    <property type="match status" value="1"/>
</dbReference>
<feature type="signal peptide" evidence="2">
    <location>
        <begin position="1"/>
        <end position="17"/>
    </location>
</feature>